<dbReference type="InterPro" id="IPR016159">
    <property type="entry name" value="Cullin_repeat-like_dom_sf"/>
</dbReference>
<name>A0ABR3J8J2_9AGAR</name>
<comment type="subcellular location">
    <subcellularLocation>
        <location evidence="1">Golgi apparatus membrane</location>
        <topology evidence="1">Peripheral membrane protein</topology>
    </subcellularLocation>
</comment>
<dbReference type="InterPro" id="IPR007255">
    <property type="entry name" value="COG8"/>
</dbReference>
<evidence type="ECO:0000256" key="5">
    <source>
        <dbReference type="ARBA" id="ARBA00022927"/>
    </source>
</evidence>
<reference evidence="10" key="1">
    <citation type="submission" date="2024-06" db="EMBL/GenBank/DDBJ databases">
        <title>Multi-omics analyses provide insights into the biosynthesis of the anticancer antibiotic pleurotin in Hohenbuehelia grisea.</title>
        <authorList>
            <person name="Weaver J.A."/>
            <person name="Alberti F."/>
        </authorList>
    </citation>
    <scope>NUCLEOTIDE SEQUENCE [LARGE SCALE GENOMIC DNA]</scope>
    <source>
        <strain evidence="10">T-177</strain>
    </source>
</reference>
<comment type="similarity">
    <text evidence="2">Belongs to the COG8 family.</text>
</comment>
<keyword evidence="10" id="KW-1185">Reference proteome</keyword>
<keyword evidence="4" id="KW-0813">Transport</keyword>
<sequence length="628" mass="67986">MAAEALETTLTEILSVSTKVDNPKVQEYVQHLTTLPLDGLLAEPTSLTTQAHHLTSSLTSLTHTSYPTFLALHRTTASLSSSLGALSSALDSLISDSLPTLDECAGAWRTRTDAVLTERRRARVVLEQHDKLRDLLDIPLLIDTCVRNGHFAEALALAGHARALGTLQPQPPRIVISVLAEVDQSVTQMLVSLLATLHEPHRKLPALWKAVSFLRRMAVFGGSGETEDEVVEAEQQIALAFLSGREACLKASLDSCARDVQGILRGVQDIGSTDGERELAEREAEDLARYLKKYIDVWREGVYDILTQYTTIFLERAPTSGALTSVTSPIHSKTHRLSNAGAPPSSSLPHLHTALHRLLTTHTTHALSTHLLPILHTALPALGPTSLPALLTQLTYCASAFSRAGADFRGLLEEPFVRAVTAGVRREVNAATRAWESRFAVKYQDETTILSPRLRHTGPPAPSLWLIAASAASNPPTGANAEQTPVHTPPPVLVSYPPLALLTNAILSALNGLRLLAPTRALPKLLATLDAALARCGSSLLTYAQSVSGKEKRGEGGDAGAGIETQVVRACGEVYVRVFVPFVRRALVEGVYAAKLEEVDEAEAEEGARVKDMVREWESWLETQFSWK</sequence>
<accession>A0ABR3J8J2</accession>
<dbReference type="PANTHER" id="PTHR21311">
    <property type="entry name" value="CONSERVED OLIGOMERIC GOLGI COMPLEX COMPONENT 8"/>
    <property type="match status" value="1"/>
</dbReference>
<evidence type="ECO:0000256" key="7">
    <source>
        <dbReference type="ARBA" id="ARBA00023136"/>
    </source>
</evidence>
<evidence type="ECO:0000256" key="2">
    <source>
        <dbReference type="ARBA" id="ARBA00006419"/>
    </source>
</evidence>
<evidence type="ECO:0000313" key="10">
    <source>
        <dbReference type="Proteomes" id="UP001556367"/>
    </source>
</evidence>
<keyword evidence="7" id="KW-0472">Membrane</keyword>
<dbReference type="Proteomes" id="UP001556367">
    <property type="component" value="Unassembled WGS sequence"/>
</dbReference>
<evidence type="ECO:0000256" key="4">
    <source>
        <dbReference type="ARBA" id="ARBA00022448"/>
    </source>
</evidence>
<dbReference type="SUPFAM" id="SSF74788">
    <property type="entry name" value="Cullin repeat-like"/>
    <property type="match status" value="1"/>
</dbReference>
<comment type="caution">
    <text evidence="9">The sequence shown here is derived from an EMBL/GenBank/DDBJ whole genome shotgun (WGS) entry which is preliminary data.</text>
</comment>
<evidence type="ECO:0000256" key="6">
    <source>
        <dbReference type="ARBA" id="ARBA00023034"/>
    </source>
</evidence>
<evidence type="ECO:0000256" key="3">
    <source>
        <dbReference type="ARBA" id="ARBA00020983"/>
    </source>
</evidence>
<organism evidence="9 10">
    <name type="scientific">Hohenbuehelia grisea</name>
    <dbReference type="NCBI Taxonomy" id="104357"/>
    <lineage>
        <taxon>Eukaryota</taxon>
        <taxon>Fungi</taxon>
        <taxon>Dikarya</taxon>
        <taxon>Basidiomycota</taxon>
        <taxon>Agaricomycotina</taxon>
        <taxon>Agaricomycetes</taxon>
        <taxon>Agaricomycetidae</taxon>
        <taxon>Agaricales</taxon>
        <taxon>Pleurotineae</taxon>
        <taxon>Pleurotaceae</taxon>
        <taxon>Hohenbuehelia</taxon>
    </lineage>
</organism>
<evidence type="ECO:0000313" key="9">
    <source>
        <dbReference type="EMBL" id="KAL0951974.1"/>
    </source>
</evidence>
<dbReference type="Pfam" id="PF04124">
    <property type="entry name" value="Dor1"/>
    <property type="match status" value="2"/>
</dbReference>
<dbReference type="PANTHER" id="PTHR21311:SF0">
    <property type="entry name" value="CONSERVED OLIGOMERIC GOLGI COMPLEX SUBUNIT 8"/>
    <property type="match status" value="1"/>
</dbReference>
<evidence type="ECO:0000256" key="1">
    <source>
        <dbReference type="ARBA" id="ARBA00004395"/>
    </source>
</evidence>
<gene>
    <name evidence="9" type="ORF">HGRIS_008626</name>
</gene>
<dbReference type="EMBL" id="JASNQZ010000011">
    <property type="protein sequence ID" value="KAL0951974.1"/>
    <property type="molecule type" value="Genomic_DNA"/>
</dbReference>
<keyword evidence="5" id="KW-0653">Protein transport</keyword>
<keyword evidence="6" id="KW-0333">Golgi apparatus</keyword>
<protein>
    <recommendedName>
        <fullName evidence="3">Conserved oligomeric Golgi complex subunit 8</fullName>
    </recommendedName>
    <alternativeName>
        <fullName evidence="8">Component of oligomeric Golgi complex 8</fullName>
    </alternativeName>
</protein>
<evidence type="ECO:0000256" key="8">
    <source>
        <dbReference type="ARBA" id="ARBA00031347"/>
    </source>
</evidence>
<proteinExistence type="inferred from homology"/>